<evidence type="ECO:0000313" key="2">
    <source>
        <dbReference type="EnsemblPlants" id="KEH19996"/>
    </source>
</evidence>
<evidence type="ECO:0000313" key="3">
    <source>
        <dbReference type="Proteomes" id="UP000002051"/>
    </source>
</evidence>
<keyword evidence="3" id="KW-1185">Reference proteome</keyword>
<proteinExistence type="predicted"/>
<gene>
    <name evidence="1" type="ordered locus">MTR_8g064380</name>
</gene>
<evidence type="ECO:0000313" key="1">
    <source>
        <dbReference type="EMBL" id="KEH19996.1"/>
    </source>
</evidence>
<reference evidence="1 3" key="2">
    <citation type="journal article" date="2014" name="BMC Genomics">
        <title>An improved genome release (version Mt4.0) for the model legume Medicago truncatula.</title>
        <authorList>
            <person name="Tang H."/>
            <person name="Krishnakumar V."/>
            <person name="Bidwell S."/>
            <person name="Rosen B."/>
            <person name="Chan A."/>
            <person name="Zhou S."/>
            <person name="Gentzbittel L."/>
            <person name="Childs K.L."/>
            <person name="Yandell M."/>
            <person name="Gundlach H."/>
            <person name="Mayer K.F."/>
            <person name="Schwartz D.C."/>
            <person name="Town C.D."/>
        </authorList>
    </citation>
    <scope>GENOME REANNOTATION</scope>
    <source>
        <strain evidence="1">A17</strain>
        <strain evidence="2 3">cv. Jemalong A17</strain>
    </source>
</reference>
<dbReference type="EnsemblPlants" id="KEH19996">
    <property type="protein sequence ID" value="KEH19996"/>
    <property type="gene ID" value="MTR_8g064380"/>
</dbReference>
<dbReference type="Proteomes" id="UP000002051">
    <property type="component" value="Chromosome 8"/>
</dbReference>
<protein>
    <submittedName>
        <fullName evidence="1 2">Uncharacterized protein</fullName>
    </submittedName>
</protein>
<reference evidence="2" key="3">
    <citation type="submission" date="2015-04" db="UniProtKB">
        <authorList>
            <consortium name="EnsemblPlants"/>
        </authorList>
    </citation>
    <scope>IDENTIFICATION</scope>
    <source>
        <strain evidence="2">cv. Jemalong A17</strain>
    </source>
</reference>
<reference evidence="1 3" key="1">
    <citation type="journal article" date="2011" name="Nature">
        <title>The Medicago genome provides insight into the evolution of rhizobial symbioses.</title>
        <authorList>
            <person name="Young N.D."/>
            <person name="Debelle F."/>
            <person name="Oldroyd G.E."/>
            <person name="Geurts R."/>
            <person name="Cannon S.B."/>
            <person name="Udvardi M.K."/>
            <person name="Benedito V.A."/>
            <person name="Mayer K.F."/>
            <person name="Gouzy J."/>
            <person name="Schoof H."/>
            <person name="Van de Peer Y."/>
            <person name="Proost S."/>
            <person name="Cook D.R."/>
            <person name="Meyers B.C."/>
            <person name="Spannagl M."/>
            <person name="Cheung F."/>
            <person name="De Mita S."/>
            <person name="Krishnakumar V."/>
            <person name="Gundlach H."/>
            <person name="Zhou S."/>
            <person name="Mudge J."/>
            <person name="Bharti A.K."/>
            <person name="Murray J.D."/>
            <person name="Naoumkina M.A."/>
            <person name="Rosen B."/>
            <person name="Silverstein K.A."/>
            <person name="Tang H."/>
            <person name="Rombauts S."/>
            <person name="Zhao P.X."/>
            <person name="Zhou P."/>
            <person name="Barbe V."/>
            <person name="Bardou P."/>
            <person name="Bechner M."/>
            <person name="Bellec A."/>
            <person name="Berger A."/>
            <person name="Berges H."/>
            <person name="Bidwell S."/>
            <person name="Bisseling T."/>
            <person name="Choisne N."/>
            <person name="Couloux A."/>
            <person name="Denny R."/>
            <person name="Deshpande S."/>
            <person name="Dai X."/>
            <person name="Doyle J.J."/>
            <person name="Dudez A.M."/>
            <person name="Farmer A.D."/>
            <person name="Fouteau S."/>
            <person name="Franken C."/>
            <person name="Gibelin C."/>
            <person name="Gish J."/>
            <person name="Goldstein S."/>
            <person name="Gonzalez A.J."/>
            <person name="Green P.J."/>
            <person name="Hallab A."/>
            <person name="Hartog M."/>
            <person name="Hua A."/>
            <person name="Humphray S.J."/>
            <person name="Jeong D.H."/>
            <person name="Jing Y."/>
            <person name="Jocker A."/>
            <person name="Kenton S.M."/>
            <person name="Kim D.J."/>
            <person name="Klee K."/>
            <person name="Lai H."/>
            <person name="Lang C."/>
            <person name="Lin S."/>
            <person name="Macmil S.L."/>
            <person name="Magdelenat G."/>
            <person name="Matthews L."/>
            <person name="McCorrison J."/>
            <person name="Monaghan E.L."/>
            <person name="Mun J.H."/>
            <person name="Najar F.Z."/>
            <person name="Nicholson C."/>
            <person name="Noirot C."/>
            <person name="O'Bleness M."/>
            <person name="Paule C.R."/>
            <person name="Poulain J."/>
            <person name="Prion F."/>
            <person name="Qin B."/>
            <person name="Qu C."/>
            <person name="Retzel E.F."/>
            <person name="Riddle C."/>
            <person name="Sallet E."/>
            <person name="Samain S."/>
            <person name="Samson N."/>
            <person name="Sanders I."/>
            <person name="Saurat O."/>
            <person name="Scarpelli C."/>
            <person name="Schiex T."/>
            <person name="Segurens B."/>
            <person name="Severin A.J."/>
            <person name="Sherrier D.J."/>
            <person name="Shi R."/>
            <person name="Sims S."/>
            <person name="Singer S.R."/>
            <person name="Sinharoy S."/>
            <person name="Sterck L."/>
            <person name="Viollet A."/>
            <person name="Wang B.B."/>
            <person name="Wang K."/>
            <person name="Wang M."/>
            <person name="Wang X."/>
            <person name="Warfsmann J."/>
            <person name="Weissenbach J."/>
            <person name="White D.D."/>
            <person name="White J.D."/>
            <person name="Wiley G.B."/>
            <person name="Wincker P."/>
            <person name="Xing Y."/>
            <person name="Yang L."/>
            <person name="Yao Z."/>
            <person name="Ying F."/>
            <person name="Zhai J."/>
            <person name="Zhou L."/>
            <person name="Zuber A."/>
            <person name="Denarie J."/>
            <person name="Dixon R.A."/>
            <person name="May G.D."/>
            <person name="Schwartz D.C."/>
            <person name="Rogers J."/>
            <person name="Quetier F."/>
            <person name="Town C.D."/>
            <person name="Roe B.A."/>
        </authorList>
    </citation>
    <scope>NUCLEOTIDE SEQUENCE [LARGE SCALE GENOMIC DNA]</scope>
    <source>
        <strain evidence="1">A17</strain>
        <strain evidence="2 3">cv. Jemalong A17</strain>
    </source>
</reference>
<name>A0A072TS34_MEDTR</name>
<organism evidence="1 3">
    <name type="scientific">Medicago truncatula</name>
    <name type="common">Barrel medic</name>
    <name type="synonym">Medicago tribuloides</name>
    <dbReference type="NCBI Taxonomy" id="3880"/>
    <lineage>
        <taxon>Eukaryota</taxon>
        <taxon>Viridiplantae</taxon>
        <taxon>Streptophyta</taxon>
        <taxon>Embryophyta</taxon>
        <taxon>Tracheophyta</taxon>
        <taxon>Spermatophyta</taxon>
        <taxon>Magnoliopsida</taxon>
        <taxon>eudicotyledons</taxon>
        <taxon>Gunneridae</taxon>
        <taxon>Pentapetalae</taxon>
        <taxon>rosids</taxon>
        <taxon>fabids</taxon>
        <taxon>Fabales</taxon>
        <taxon>Fabaceae</taxon>
        <taxon>Papilionoideae</taxon>
        <taxon>50 kb inversion clade</taxon>
        <taxon>NPAAA clade</taxon>
        <taxon>Hologalegina</taxon>
        <taxon>IRL clade</taxon>
        <taxon>Trifolieae</taxon>
        <taxon>Medicago</taxon>
    </lineage>
</organism>
<dbReference type="EMBL" id="CM001224">
    <property type="protein sequence ID" value="KEH19996.1"/>
    <property type="molecule type" value="Genomic_DNA"/>
</dbReference>
<dbReference type="AlphaFoldDB" id="A0A072TS34"/>
<sequence>MEILLFDGHYDAYFLVLCVDKYCKVLGIPEKEKMALAATAMTGSALKWWNWWSPCHPGMEVPPTKAVDGGNVYLPDATSTRDKLIENPKLLADSKPQQLTIIPLQENFRFPSSDSLLIKDCLLLQKD</sequence>
<accession>A0A072TS34</accession>
<dbReference type="HOGENOM" id="CLU_1973847_0_0_1"/>